<evidence type="ECO:0000256" key="1">
    <source>
        <dbReference type="SAM" id="MobiDB-lite"/>
    </source>
</evidence>
<gene>
    <name evidence="2" type="ORF">SM_b21442</name>
</gene>
<keyword evidence="2" id="KW-0614">Plasmid</keyword>
<dbReference type="PIR" id="G96000">
    <property type="entry name" value="G96000"/>
</dbReference>
<proteinExistence type="predicted"/>
<keyword evidence="3" id="KW-1185">Reference proteome</keyword>
<organism evidence="2 3">
    <name type="scientific">Rhizobium meliloti (strain 1021)</name>
    <name type="common">Ensifer meliloti</name>
    <name type="synonym">Sinorhizobium meliloti</name>
    <dbReference type="NCBI Taxonomy" id="266834"/>
    <lineage>
        <taxon>Bacteria</taxon>
        <taxon>Pseudomonadati</taxon>
        <taxon>Pseudomonadota</taxon>
        <taxon>Alphaproteobacteria</taxon>
        <taxon>Hyphomicrobiales</taxon>
        <taxon>Rhizobiaceae</taxon>
        <taxon>Sinorhizobium/Ensifer group</taxon>
        <taxon>Sinorhizobium</taxon>
    </lineage>
</organism>
<evidence type="ECO:0000313" key="3">
    <source>
        <dbReference type="Proteomes" id="UP000001976"/>
    </source>
</evidence>
<evidence type="ECO:0000313" key="2">
    <source>
        <dbReference type="EMBL" id="CAC49671.1"/>
    </source>
</evidence>
<accession>Q92U68</accession>
<reference evidence="2 3" key="1">
    <citation type="journal article" date="2001" name="Proc. Natl. Acad. Sci. U.S.A.">
        <title>The complete sequence of the 1,683-kb pSymB megaplasmid from the N2-fixing endosymbiont Sinorhizobium meliloti.</title>
        <authorList>
            <person name="Finan T.M."/>
            <person name="Weidner S."/>
            <person name="Wong K."/>
            <person name="Buhrmester J."/>
            <person name="Chain P."/>
            <person name="Vorholter F.J."/>
            <person name="Hernandez-Lucas I."/>
            <person name="Becker A."/>
            <person name="Cowie A."/>
            <person name="Gouzy J."/>
            <person name="Golding B."/>
            <person name="Puhler A."/>
        </authorList>
    </citation>
    <scope>NUCLEOTIDE SEQUENCE [LARGE SCALE GENOMIC DNA]</scope>
    <source>
        <strain evidence="2 3">1021</strain>
        <plasmid evidence="3">Plasmid pSymB</plasmid>
    </source>
</reference>
<reference evidence="3" key="2">
    <citation type="journal article" date="2001" name="Science">
        <title>The composite genome of the legume symbiont Sinorhizobium meliloti.</title>
        <authorList>
            <person name="Galibert F."/>
            <person name="Finan T.M."/>
            <person name="Long S.R."/>
            <person name="Puehler A."/>
            <person name="Abola P."/>
            <person name="Ampe F."/>
            <person name="Barloy-Hubler F."/>
            <person name="Barnett M.J."/>
            <person name="Becker A."/>
            <person name="Boistard P."/>
            <person name="Bothe G."/>
            <person name="Boutry M."/>
            <person name="Bowser L."/>
            <person name="Buhrmester J."/>
            <person name="Cadieu E."/>
            <person name="Capela D."/>
            <person name="Chain P."/>
            <person name="Cowie A."/>
            <person name="Davis R.W."/>
            <person name="Dreano S."/>
            <person name="Federspiel N.A."/>
            <person name="Fisher R.F."/>
            <person name="Gloux S."/>
            <person name="Godrie T."/>
            <person name="Goffeau A."/>
            <person name="Golding B."/>
            <person name="Gouzy J."/>
            <person name="Gurjal M."/>
            <person name="Hernandez-Lucas I."/>
            <person name="Hong A."/>
            <person name="Huizar L."/>
            <person name="Hyman R.W."/>
            <person name="Jones T."/>
            <person name="Kahn D."/>
            <person name="Kahn M.L."/>
            <person name="Kalman S."/>
            <person name="Keating D.H."/>
            <person name="Kiss E."/>
            <person name="Komp C."/>
            <person name="Lelaure V."/>
            <person name="Masuy D."/>
            <person name="Palm C."/>
            <person name="Peck M.C."/>
            <person name="Pohl T.M."/>
            <person name="Portetelle D."/>
            <person name="Purnelle B."/>
            <person name="Ramsperger U."/>
            <person name="Surzycki R."/>
            <person name="Thebault P."/>
            <person name="Vandenbol M."/>
            <person name="Vorhoelter F.J."/>
            <person name="Weidner S."/>
            <person name="Wells D.H."/>
            <person name="Wong K."/>
            <person name="Yeh K.-C."/>
            <person name="Batut J."/>
        </authorList>
    </citation>
    <scope>NUCLEOTIDE SEQUENCE [LARGE SCALE GENOMIC DNA]</scope>
    <source>
        <strain evidence="3">1021</strain>
        <plasmid evidence="3">Plasmid pSymB</plasmid>
    </source>
</reference>
<name>Q92U68_RHIME</name>
<feature type="compositionally biased region" description="Gly residues" evidence="1">
    <location>
        <begin position="52"/>
        <end position="80"/>
    </location>
</feature>
<dbReference type="EMBL" id="AL591985">
    <property type="protein sequence ID" value="CAC49671.1"/>
    <property type="molecule type" value="Genomic_DNA"/>
</dbReference>
<dbReference type="KEGG" id="sme:SM_b21442"/>
<dbReference type="EnsemblBacteria" id="CAC49671">
    <property type="protein sequence ID" value="CAC49671"/>
    <property type="gene ID" value="SM_b21442"/>
</dbReference>
<sequence length="149" mass="14934">MKLAINEVQRRGKGHGRAKGYGQRTGRAHQAQSLCDLGAGGTAGRAASAPLGAGGQRNAGTGNAGTGNAGTGNAGTGNAGTGNAERRLRAGERGPGQRQQAARKADRGGGWGTRFARRKSGGSPGRWALSGRHGGLSIPGPPMKRADET</sequence>
<dbReference type="HOGENOM" id="CLU_1748197_0_0_5"/>
<feature type="region of interest" description="Disordered" evidence="1">
    <location>
        <begin position="1"/>
        <end position="149"/>
    </location>
</feature>
<dbReference type="Proteomes" id="UP000001976">
    <property type="component" value="Plasmid pSymB"/>
</dbReference>
<dbReference type="AlphaFoldDB" id="Q92U68"/>
<geneLocation type="plasmid" evidence="2 3">
    <name>pSymB</name>
</geneLocation>
<protein>
    <submittedName>
        <fullName evidence="2">Uncharacterized protein</fullName>
    </submittedName>
</protein>